<evidence type="ECO:0000259" key="14">
    <source>
        <dbReference type="PROSITE" id="PS50035"/>
    </source>
</evidence>
<dbReference type="Pfam" id="PF13396">
    <property type="entry name" value="PLDc_N"/>
    <property type="match status" value="1"/>
</dbReference>
<dbReference type="PANTHER" id="PTHR21248">
    <property type="entry name" value="CARDIOLIPIN SYNTHASE"/>
    <property type="match status" value="1"/>
</dbReference>
<keyword evidence="7 13" id="KW-1133">Transmembrane helix</keyword>
<keyword evidence="8" id="KW-0443">Lipid metabolism</keyword>
<keyword evidence="6" id="KW-0677">Repeat</keyword>
<evidence type="ECO:0000256" key="11">
    <source>
        <dbReference type="ARBA" id="ARBA00023264"/>
    </source>
</evidence>
<keyword evidence="9 13" id="KW-0472">Membrane</keyword>
<dbReference type="Pfam" id="PF13091">
    <property type="entry name" value="PLDc_2"/>
    <property type="match status" value="2"/>
</dbReference>
<evidence type="ECO:0000256" key="4">
    <source>
        <dbReference type="ARBA" id="ARBA00022679"/>
    </source>
</evidence>
<keyword evidence="5 13" id="KW-0812">Transmembrane</keyword>
<gene>
    <name evidence="15" type="primary">cls</name>
    <name evidence="15" type="ORF">HYG79_14850</name>
</gene>
<dbReference type="CDD" id="cd09110">
    <property type="entry name" value="PLDc_CLS_1"/>
    <property type="match status" value="1"/>
</dbReference>
<evidence type="ECO:0000256" key="5">
    <source>
        <dbReference type="ARBA" id="ARBA00022692"/>
    </source>
</evidence>
<dbReference type="SUPFAM" id="SSF56024">
    <property type="entry name" value="Phospholipase D/nuclease"/>
    <property type="match status" value="2"/>
</dbReference>
<evidence type="ECO:0000256" key="6">
    <source>
        <dbReference type="ARBA" id="ARBA00022737"/>
    </source>
</evidence>
<dbReference type="NCBIfam" id="TIGR04265">
    <property type="entry name" value="bac_cardiolipin"/>
    <property type="match status" value="1"/>
</dbReference>
<evidence type="ECO:0000256" key="12">
    <source>
        <dbReference type="NCBIfam" id="TIGR04265"/>
    </source>
</evidence>
<feature type="domain" description="PLD phosphodiesterase" evidence="14">
    <location>
        <begin position="388"/>
        <end position="415"/>
    </location>
</feature>
<feature type="domain" description="PLD phosphodiesterase" evidence="14">
    <location>
        <begin position="210"/>
        <end position="237"/>
    </location>
</feature>
<evidence type="ECO:0000313" key="15">
    <source>
        <dbReference type="EMBL" id="QLG47301.1"/>
    </source>
</evidence>
<dbReference type="EC" id="2.7.8.-" evidence="12"/>
<dbReference type="GO" id="GO:0032049">
    <property type="term" value="P:cardiolipin biosynthetic process"/>
    <property type="evidence" value="ECO:0007669"/>
    <property type="project" value="UniProtKB-UniRule"/>
</dbReference>
<reference evidence="15 16" key="1">
    <citation type="journal article" date="2006" name="Int. J. Syst. Evol. Microbiol.">
        <title>Costertonia aggregata gen. nov., sp. nov., a mesophilic marine bacterium of the family Flavobacteriaceae, isolated from a mature biofilm.</title>
        <authorList>
            <person name="Kwon K.K."/>
            <person name="Lee Y.K."/>
            <person name="Lee H.K."/>
        </authorList>
    </citation>
    <scope>NUCLEOTIDE SEQUENCE [LARGE SCALE GENOMIC DNA]</scope>
    <source>
        <strain evidence="15 16">KCCM 42265</strain>
    </source>
</reference>
<sequence length="475" mass="55162">MMTFTIIIYVLVTLWASASALLYGARPTKTLSWILVILILPFLGALIYYLFGVNRRKFKFFTLKHTIKRRLYNQKYNESHEEDFPADCLNEKCAKLARLVKQNASLLPHEGNEVVLLKDGQETFDKIFERLRKAEHFIHMQYYILEEGELMDELYKILKDRVDNGVEVRIIYDSLGSFSFRKDRRERFRDMGAKVFPILPIRFGNLLYTLNYRNHRKIIIIDGHEGFTGGVNISDKYIKPISDLGIWEDYHVYLKGPVVNGLHRIFIKDYHFAHEEEEALLLKEKYLPEIDKFGKRTVQIASSGPDSNQPAIMQQYLMMINLAKKSIHIVNPYFIPGTAILQGLKMAALTGVEIKLLVPKDSDSFLAKYSMYAYFQELLAVGIKIYLRKDFSHSKVIIVDDEIVSIGSGNFDQRSFRHNFEVNAIIYDMEIAKEVSDDFQKISQDIFPLDYETFKARGVRQRIVEGFAKICSPLL</sequence>
<dbReference type="SMART" id="SM00155">
    <property type="entry name" value="PLDc"/>
    <property type="match status" value="2"/>
</dbReference>
<dbReference type="InterPro" id="IPR022924">
    <property type="entry name" value="Cardiolipin_synthase"/>
</dbReference>
<evidence type="ECO:0000256" key="7">
    <source>
        <dbReference type="ARBA" id="ARBA00022989"/>
    </source>
</evidence>
<dbReference type="Gene3D" id="3.30.870.10">
    <property type="entry name" value="Endonuclease Chain A"/>
    <property type="match status" value="2"/>
</dbReference>
<keyword evidence="11" id="KW-1208">Phospholipid metabolism</keyword>
<evidence type="ECO:0000256" key="1">
    <source>
        <dbReference type="ARBA" id="ARBA00004651"/>
    </source>
</evidence>
<dbReference type="InterPro" id="IPR001736">
    <property type="entry name" value="PLipase_D/transphosphatidylase"/>
</dbReference>
<dbReference type="InterPro" id="IPR027379">
    <property type="entry name" value="CLS_N"/>
</dbReference>
<proteinExistence type="predicted"/>
<accession>A0A7H9AUY3</accession>
<evidence type="ECO:0000256" key="9">
    <source>
        <dbReference type="ARBA" id="ARBA00023136"/>
    </source>
</evidence>
<dbReference type="AlphaFoldDB" id="A0A7H9AUY3"/>
<evidence type="ECO:0000256" key="13">
    <source>
        <dbReference type="SAM" id="Phobius"/>
    </source>
</evidence>
<dbReference type="GO" id="GO:0005886">
    <property type="term" value="C:plasma membrane"/>
    <property type="evidence" value="ECO:0007669"/>
    <property type="project" value="UniProtKB-SubCell"/>
</dbReference>
<dbReference type="GO" id="GO:0008808">
    <property type="term" value="F:cardiolipin synthase activity"/>
    <property type="evidence" value="ECO:0007669"/>
    <property type="project" value="UniProtKB-UniRule"/>
</dbReference>
<keyword evidence="4" id="KW-0808">Transferase</keyword>
<dbReference type="PANTHER" id="PTHR21248:SF22">
    <property type="entry name" value="PHOSPHOLIPASE D"/>
    <property type="match status" value="1"/>
</dbReference>
<evidence type="ECO:0000256" key="3">
    <source>
        <dbReference type="ARBA" id="ARBA00022516"/>
    </source>
</evidence>
<keyword evidence="2" id="KW-1003">Cell membrane</keyword>
<evidence type="ECO:0000256" key="8">
    <source>
        <dbReference type="ARBA" id="ARBA00023098"/>
    </source>
</evidence>
<dbReference type="Proteomes" id="UP000509302">
    <property type="component" value="Chromosome"/>
</dbReference>
<organism evidence="15 16">
    <name type="scientific">Costertonia aggregata</name>
    <dbReference type="NCBI Taxonomy" id="343403"/>
    <lineage>
        <taxon>Bacteria</taxon>
        <taxon>Pseudomonadati</taxon>
        <taxon>Bacteroidota</taxon>
        <taxon>Flavobacteriia</taxon>
        <taxon>Flavobacteriales</taxon>
        <taxon>Flavobacteriaceae</taxon>
        <taxon>Costertonia</taxon>
    </lineage>
</organism>
<dbReference type="KEGG" id="cagg:HYG79_14850"/>
<dbReference type="CDD" id="cd09112">
    <property type="entry name" value="PLDc_CLS_2"/>
    <property type="match status" value="1"/>
</dbReference>
<evidence type="ECO:0000313" key="16">
    <source>
        <dbReference type="Proteomes" id="UP000509302"/>
    </source>
</evidence>
<keyword evidence="3" id="KW-0444">Lipid biosynthesis</keyword>
<dbReference type="EMBL" id="CP058595">
    <property type="protein sequence ID" value="QLG47301.1"/>
    <property type="molecule type" value="Genomic_DNA"/>
</dbReference>
<feature type="transmembrane region" description="Helical" evidence="13">
    <location>
        <begin position="30"/>
        <end position="51"/>
    </location>
</feature>
<dbReference type="InterPro" id="IPR025202">
    <property type="entry name" value="PLD-like_dom"/>
</dbReference>
<name>A0A7H9AUY3_9FLAO</name>
<dbReference type="PROSITE" id="PS50035">
    <property type="entry name" value="PLD"/>
    <property type="match status" value="2"/>
</dbReference>
<keyword evidence="10" id="KW-0594">Phospholipid biosynthesis</keyword>
<comment type="subcellular location">
    <subcellularLocation>
        <location evidence="1">Cell membrane</location>
        <topology evidence="1">Multi-pass membrane protein</topology>
    </subcellularLocation>
</comment>
<keyword evidence="16" id="KW-1185">Reference proteome</keyword>
<evidence type="ECO:0000256" key="10">
    <source>
        <dbReference type="ARBA" id="ARBA00023209"/>
    </source>
</evidence>
<protein>
    <recommendedName>
        <fullName evidence="12">Cardiolipin synthase</fullName>
        <ecNumber evidence="12">2.7.8.-</ecNumber>
    </recommendedName>
</protein>
<evidence type="ECO:0000256" key="2">
    <source>
        <dbReference type="ARBA" id="ARBA00022475"/>
    </source>
</evidence>